<dbReference type="InterPro" id="IPR002156">
    <property type="entry name" value="RNaseH_domain"/>
</dbReference>
<dbReference type="InterPro" id="IPR000477">
    <property type="entry name" value="RT_dom"/>
</dbReference>
<evidence type="ECO:0000313" key="4">
    <source>
        <dbReference type="Proteomes" id="UP001459277"/>
    </source>
</evidence>
<sequence>MTNPQNTLPPPTETVQALDFNLNTFQNNLAAFPSIEEIRTTLWSIHPQKAPGPDWLHAQFFQHSWGTLSRDISKFIQTIFITGRVPHDLTAVKLILIPKVTNPEMVHQLRPINLCNTLYKLLSKIIVLRLKKFLPNLVHPTQSGFIPRRRATDNYIIAQEMIHLIHNKRGQKGLMAAKIDLEKSYDRLEWAFIRFTLQFFNFPKQIIDLIMACLETSSISVMWNGQISKPFNPSRGDCQGDPLSPYLFILCLNHLSLLLDSALHTKTLQPIKVNRRDLSFNHIFFADDIFLFAHANPQQTYILFNIFGDFCNNSGQLFSPHKSKLFFSRNTPEQIQNDIAAQINIPIVEDLGKYLGLPILTSRKLNSTFSPLIERINSKVRLWHPKLLSMAGRLTLIKSVLTPILNYHMQTTLLPAAVILRLEQVLKGEDQTKVSDVLAPNSQWDLNPLSFELPISIMKQIQATPISDFNVSQDKLIWSSHAGVHHATEFFYLSKHPKLQHQTSITTFVGWKPTPFPFLTLNTDGSSKGNTGHARAGGIIRNHWGKWIGGFSINIGITHSMMTELWAIREGLKYAWNKGYKYINLQVDSKMAHNWITNLNSLVPLEYSNLILDCRSLLERPWAVKTNHIWREANRCADLLAKKGVDQSEREIFYDTCPAFLTQCYFWDSLGFTSPRLVGCTYQGN</sequence>
<dbReference type="GO" id="GO:0004523">
    <property type="term" value="F:RNA-DNA hybrid ribonuclease activity"/>
    <property type="evidence" value="ECO:0007669"/>
    <property type="project" value="InterPro"/>
</dbReference>
<dbReference type="AlphaFoldDB" id="A0AAW2E055"/>
<dbReference type="Pfam" id="PF00078">
    <property type="entry name" value="RVT_1"/>
    <property type="match status" value="1"/>
</dbReference>
<dbReference type="InterPro" id="IPR012337">
    <property type="entry name" value="RNaseH-like_sf"/>
</dbReference>
<dbReference type="PROSITE" id="PS50878">
    <property type="entry name" value="RT_POL"/>
    <property type="match status" value="1"/>
</dbReference>
<dbReference type="Gene3D" id="3.30.420.10">
    <property type="entry name" value="Ribonuclease H-like superfamily/Ribonuclease H"/>
    <property type="match status" value="1"/>
</dbReference>
<dbReference type="CDD" id="cd01650">
    <property type="entry name" value="RT_nLTR_like"/>
    <property type="match status" value="1"/>
</dbReference>
<feature type="domain" description="Reverse transcriptase" evidence="1">
    <location>
        <begin position="78"/>
        <end position="359"/>
    </location>
</feature>
<keyword evidence="4" id="KW-1185">Reference proteome</keyword>
<dbReference type="PANTHER" id="PTHR31635:SF196">
    <property type="entry name" value="REVERSE TRANSCRIPTASE DOMAIN-CONTAINING PROTEIN-RELATED"/>
    <property type="match status" value="1"/>
</dbReference>
<evidence type="ECO:0000259" key="1">
    <source>
        <dbReference type="PROSITE" id="PS50878"/>
    </source>
</evidence>
<dbReference type="PANTHER" id="PTHR31635">
    <property type="entry name" value="REVERSE TRANSCRIPTASE DOMAIN-CONTAINING PROTEIN-RELATED"/>
    <property type="match status" value="1"/>
</dbReference>
<name>A0AAW2E055_9ROSI</name>
<dbReference type="InterPro" id="IPR036397">
    <property type="entry name" value="RNaseH_sf"/>
</dbReference>
<accession>A0AAW2E055</accession>
<dbReference type="Pfam" id="PF13456">
    <property type="entry name" value="RVT_3"/>
    <property type="match status" value="1"/>
</dbReference>
<comment type="caution">
    <text evidence="3">The sequence shown here is derived from an EMBL/GenBank/DDBJ whole genome shotgun (WGS) entry which is preliminary data.</text>
</comment>
<feature type="domain" description="RNase H type-1" evidence="2">
    <location>
        <begin position="515"/>
        <end position="646"/>
    </location>
</feature>
<dbReference type="GO" id="GO:0003676">
    <property type="term" value="F:nucleic acid binding"/>
    <property type="evidence" value="ECO:0007669"/>
    <property type="project" value="InterPro"/>
</dbReference>
<dbReference type="InterPro" id="IPR044730">
    <property type="entry name" value="RNase_H-like_dom_plant"/>
</dbReference>
<evidence type="ECO:0000259" key="2">
    <source>
        <dbReference type="PROSITE" id="PS50879"/>
    </source>
</evidence>
<dbReference type="PROSITE" id="PS50879">
    <property type="entry name" value="RNASE_H_1"/>
    <property type="match status" value="1"/>
</dbReference>
<evidence type="ECO:0000313" key="3">
    <source>
        <dbReference type="EMBL" id="KAL0014391.1"/>
    </source>
</evidence>
<protein>
    <recommendedName>
        <fullName evidence="5">Reverse transcriptase domain-containing protein</fullName>
    </recommendedName>
</protein>
<proteinExistence type="predicted"/>
<organism evidence="3 4">
    <name type="scientific">Lithocarpus litseifolius</name>
    <dbReference type="NCBI Taxonomy" id="425828"/>
    <lineage>
        <taxon>Eukaryota</taxon>
        <taxon>Viridiplantae</taxon>
        <taxon>Streptophyta</taxon>
        <taxon>Embryophyta</taxon>
        <taxon>Tracheophyta</taxon>
        <taxon>Spermatophyta</taxon>
        <taxon>Magnoliopsida</taxon>
        <taxon>eudicotyledons</taxon>
        <taxon>Gunneridae</taxon>
        <taxon>Pentapetalae</taxon>
        <taxon>rosids</taxon>
        <taxon>fabids</taxon>
        <taxon>Fagales</taxon>
        <taxon>Fagaceae</taxon>
        <taxon>Lithocarpus</taxon>
    </lineage>
</organism>
<evidence type="ECO:0008006" key="5">
    <source>
        <dbReference type="Google" id="ProtNLM"/>
    </source>
</evidence>
<dbReference type="SUPFAM" id="SSF53098">
    <property type="entry name" value="Ribonuclease H-like"/>
    <property type="match status" value="1"/>
</dbReference>
<dbReference type="EMBL" id="JAZDWU010000001">
    <property type="protein sequence ID" value="KAL0014391.1"/>
    <property type="molecule type" value="Genomic_DNA"/>
</dbReference>
<dbReference type="Proteomes" id="UP001459277">
    <property type="component" value="Unassembled WGS sequence"/>
</dbReference>
<reference evidence="3 4" key="1">
    <citation type="submission" date="2024-01" db="EMBL/GenBank/DDBJ databases">
        <title>A telomere-to-telomere, gap-free genome of sweet tea (Lithocarpus litseifolius).</title>
        <authorList>
            <person name="Zhou J."/>
        </authorList>
    </citation>
    <scope>NUCLEOTIDE SEQUENCE [LARGE SCALE GENOMIC DNA]</scope>
    <source>
        <strain evidence="3">Zhou-2022a</strain>
        <tissue evidence="3">Leaf</tissue>
    </source>
</reference>
<dbReference type="CDD" id="cd06222">
    <property type="entry name" value="RNase_H_like"/>
    <property type="match status" value="1"/>
</dbReference>
<gene>
    <name evidence="3" type="ORF">SO802_001460</name>
</gene>